<dbReference type="Gene3D" id="2.60.40.10">
    <property type="entry name" value="Immunoglobulins"/>
    <property type="match status" value="1"/>
</dbReference>
<proteinExistence type="inferred from homology"/>
<dbReference type="Ensembl" id="ENSLCAT00010006285.1">
    <property type="protein sequence ID" value="ENSLCAP00010006133.1"/>
    <property type="gene ID" value="ENSLCAG00010002983.1"/>
</dbReference>
<dbReference type="GO" id="GO:0006955">
    <property type="term" value="P:immune response"/>
    <property type="evidence" value="ECO:0007669"/>
    <property type="project" value="TreeGrafter"/>
</dbReference>
<feature type="domain" description="Ig-like" evidence="3">
    <location>
        <begin position="176"/>
        <end position="262"/>
    </location>
</feature>
<dbReference type="GO" id="GO:0005615">
    <property type="term" value="C:extracellular space"/>
    <property type="evidence" value="ECO:0007669"/>
    <property type="project" value="TreeGrafter"/>
</dbReference>
<reference evidence="4" key="2">
    <citation type="submission" date="2025-08" db="UniProtKB">
        <authorList>
            <consortium name="Ensembl"/>
        </authorList>
    </citation>
    <scope>IDENTIFICATION</scope>
</reference>
<dbReference type="InterPro" id="IPR050208">
    <property type="entry name" value="MHC_class-I_related"/>
</dbReference>
<dbReference type="SUPFAM" id="SSF54452">
    <property type="entry name" value="MHC antigen-recognition domain"/>
    <property type="match status" value="1"/>
</dbReference>
<dbReference type="CDD" id="cd07698">
    <property type="entry name" value="IgC1_MHC_I_alpha3"/>
    <property type="match status" value="1"/>
</dbReference>
<dbReference type="GeneTree" id="ENSGT01120000271828"/>
<comment type="similarity">
    <text evidence="2">Belongs to the MHC class I family.</text>
</comment>
<dbReference type="Pfam" id="PF00129">
    <property type="entry name" value="MHC_I"/>
    <property type="match status" value="1"/>
</dbReference>
<dbReference type="InterPro" id="IPR037055">
    <property type="entry name" value="MHC_I-like_Ag-recog_sf"/>
</dbReference>
<evidence type="ECO:0000259" key="3">
    <source>
        <dbReference type="PROSITE" id="PS50835"/>
    </source>
</evidence>
<dbReference type="Gene3D" id="3.30.500.10">
    <property type="entry name" value="MHC class I-like antigen recognition-like"/>
    <property type="match status" value="1"/>
</dbReference>
<dbReference type="GO" id="GO:0009897">
    <property type="term" value="C:external side of plasma membrane"/>
    <property type="evidence" value="ECO:0007669"/>
    <property type="project" value="TreeGrafter"/>
</dbReference>
<dbReference type="PROSITE" id="PS50835">
    <property type="entry name" value="IG_LIKE"/>
    <property type="match status" value="1"/>
</dbReference>
<dbReference type="Pfam" id="PF07654">
    <property type="entry name" value="C1-set"/>
    <property type="match status" value="1"/>
</dbReference>
<reference evidence="5" key="1">
    <citation type="submission" date="2015-09" db="EMBL/GenBank/DDBJ databases">
        <authorList>
            <person name="Sai Rama Sridatta P."/>
        </authorList>
    </citation>
    <scope>NUCLEOTIDE SEQUENCE [LARGE SCALE GENOMIC DNA]</scope>
</reference>
<name>A0A4W6C3I6_LATCA</name>
<dbReference type="InterPro" id="IPR001039">
    <property type="entry name" value="MHC_I_a_a1/a2"/>
</dbReference>
<dbReference type="SUPFAM" id="SSF48726">
    <property type="entry name" value="Immunoglobulin"/>
    <property type="match status" value="1"/>
</dbReference>
<evidence type="ECO:0000256" key="2">
    <source>
        <dbReference type="RuleBase" id="RU004439"/>
    </source>
</evidence>
<dbReference type="InterPro" id="IPR003597">
    <property type="entry name" value="Ig_C1-set"/>
</dbReference>
<dbReference type="InterPro" id="IPR011161">
    <property type="entry name" value="MHC_I-like_Ag-recog"/>
</dbReference>
<evidence type="ECO:0000256" key="1">
    <source>
        <dbReference type="ARBA" id="ARBA00023180"/>
    </source>
</evidence>
<keyword evidence="1" id="KW-0325">Glycoprotein</keyword>
<evidence type="ECO:0000313" key="4">
    <source>
        <dbReference type="Ensembl" id="ENSLCAP00010006133.1"/>
    </source>
</evidence>
<dbReference type="SMART" id="SM00407">
    <property type="entry name" value="IGc1"/>
    <property type="match status" value="1"/>
</dbReference>
<dbReference type="InParanoid" id="A0A4W6C3I6"/>
<organism evidence="4 5">
    <name type="scientific">Lates calcarifer</name>
    <name type="common">Barramundi</name>
    <name type="synonym">Holocentrus calcarifer</name>
    <dbReference type="NCBI Taxonomy" id="8187"/>
    <lineage>
        <taxon>Eukaryota</taxon>
        <taxon>Metazoa</taxon>
        <taxon>Chordata</taxon>
        <taxon>Craniata</taxon>
        <taxon>Vertebrata</taxon>
        <taxon>Euteleostomi</taxon>
        <taxon>Actinopterygii</taxon>
        <taxon>Neopterygii</taxon>
        <taxon>Teleostei</taxon>
        <taxon>Neoteleostei</taxon>
        <taxon>Acanthomorphata</taxon>
        <taxon>Carangaria</taxon>
        <taxon>Carangaria incertae sedis</taxon>
        <taxon>Centropomidae</taxon>
        <taxon>Lates</taxon>
    </lineage>
</organism>
<protein>
    <recommendedName>
        <fullName evidence="3">Ig-like domain-containing protein</fullName>
    </recommendedName>
</protein>
<dbReference type="InterPro" id="IPR007110">
    <property type="entry name" value="Ig-like_dom"/>
</dbReference>
<dbReference type="InterPro" id="IPR013783">
    <property type="entry name" value="Ig-like_fold"/>
</dbReference>
<dbReference type="AlphaFoldDB" id="A0A4W6C3I6"/>
<evidence type="ECO:0000313" key="5">
    <source>
        <dbReference type="Proteomes" id="UP000314980"/>
    </source>
</evidence>
<dbReference type="InterPro" id="IPR011162">
    <property type="entry name" value="MHC_I/II-like_Ag-recog"/>
</dbReference>
<sequence length="380" mass="43287">TSITQPYSLKSLISINNVWSQTLQNFVSFVGTHSLRFFYTGSYGVMTFPEFVGVVMVDEVEVIYCDSSIGGAEPKQDWMRKLIKDDPEHMDWYSNECHTSHNTFKTTTEILMQSFNQTGGVHIYQRMFGCEWDDETAEVKGYDQYGYDGEDFIEFDLKTETWIAPTPQNYLTQVCPEWLKKYVNYGRSSLLRTGRITSDAVLERCHATGFYPDRAMMFWRKDGEELHEDVDRGEILPNHDGTFQMSVDLKSPAPGDWERYECVFQLSGVKQDIIKRLDKAGIRTNRGQAGITGNISGKLTFSLFHLLCYTFVCNMNFSSSGCFCFFDNLIKPTEHHCSCSQAASLESSSGGGGKVRNKCFTPNKSISAQMLRPECEYNIS</sequence>
<dbReference type="InterPro" id="IPR036179">
    <property type="entry name" value="Ig-like_dom_sf"/>
</dbReference>
<keyword evidence="5" id="KW-1185">Reference proteome</keyword>
<dbReference type="Proteomes" id="UP000314980">
    <property type="component" value="Unassembled WGS sequence"/>
</dbReference>
<dbReference type="PANTHER" id="PTHR16675:SF237">
    <property type="entry name" value="MHC CLASS I ANTIGEN TRANSCRIPT VARIANT 1-RELATED"/>
    <property type="match status" value="1"/>
</dbReference>
<dbReference type="PANTHER" id="PTHR16675">
    <property type="entry name" value="MHC CLASS I-RELATED"/>
    <property type="match status" value="1"/>
</dbReference>
<dbReference type="PRINTS" id="PR01638">
    <property type="entry name" value="MHCCLASSI"/>
</dbReference>
<reference evidence="4" key="3">
    <citation type="submission" date="2025-09" db="UniProtKB">
        <authorList>
            <consortium name="Ensembl"/>
        </authorList>
    </citation>
    <scope>IDENTIFICATION</scope>
</reference>
<accession>A0A4W6C3I6</accession>